<dbReference type="InterPro" id="IPR050330">
    <property type="entry name" value="Bact_OuterMem_StrucFunc"/>
</dbReference>
<evidence type="ECO:0000256" key="8">
    <source>
        <dbReference type="SAM" id="Phobius"/>
    </source>
</evidence>
<comment type="caution">
    <text evidence="10">The sequence shown here is derived from an EMBL/GenBank/DDBJ whole genome shotgun (WGS) entry which is preliminary data.</text>
</comment>
<feature type="transmembrane region" description="Helical" evidence="8">
    <location>
        <begin position="41"/>
        <end position="60"/>
    </location>
</feature>
<dbReference type="Pfam" id="PF00691">
    <property type="entry name" value="OmpA"/>
    <property type="match status" value="1"/>
</dbReference>
<evidence type="ECO:0000256" key="6">
    <source>
        <dbReference type="ARBA" id="ARBA00023136"/>
    </source>
</evidence>
<protein>
    <submittedName>
        <fullName evidence="10">Flagellar motor protein MotB</fullName>
    </submittedName>
</protein>
<dbReference type="Proteomes" id="UP000031258">
    <property type="component" value="Unassembled WGS sequence"/>
</dbReference>
<proteinExistence type="inferred from homology"/>
<evidence type="ECO:0000256" key="5">
    <source>
        <dbReference type="ARBA" id="ARBA00022989"/>
    </source>
</evidence>
<evidence type="ECO:0000256" key="4">
    <source>
        <dbReference type="ARBA" id="ARBA00022692"/>
    </source>
</evidence>
<keyword evidence="10" id="KW-0966">Cell projection</keyword>
<gene>
    <name evidence="10" type="primary">motB_2</name>
    <name evidence="10" type="ORF">NF27_HQ00290</name>
</gene>
<evidence type="ECO:0000313" key="11">
    <source>
        <dbReference type="Proteomes" id="UP000031258"/>
    </source>
</evidence>
<keyword evidence="10" id="KW-0282">Flagellum</keyword>
<dbReference type="Pfam" id="PF13677">
    <property type="entry name" value="MotB_plug"/>
    <property type="match status" value="1"/>
</dbReference>
<evidence type="ECO:0000256" key="3">
    <source>
        <dbReference type="ARBA" id="ARBA00022475"/>
    </source>
</evidence>
<dbReference type="EMBL" id="JSWE01000184">
    <property type="protein sequence ID" value="KIE04491.1"/>
    <property type="molecule type" value="Genomic_DNA"/>
</dbReference>
<feature type="domain" description="OmpA-like" evidence="9">
    <location>
        <begin position="172"/>
        <end position="293"/>
    </location>
</feature>
<dbReference type="PANTHER" id="PTHR30329:SF21">
    <property type="entry name" value="LIPOPROTEIN YIAD-RELATED"/>
    <property type="match status" value="1"/>
</dbReference>
<dbReference type="AlphaFoldDB" id="A0A0C1MX97"/>
<reference evidence="10 11" key="1">
    <citation type="submission" date="2014-11" db="EMBL/GenBank/DDBJ databases">
        <title>A Rickettsiales Symbiont of Amoebae With Ancient Features.</title>
        <authorList>
            <person name="Schulz F."/>
            <person name="Martijn J."/>
            <person name="Wascher F."/>
            <person name="Kostanjsek R."/>
            <person name="Ettema T.J."/>
            <person name="Horn M."/>
        </authorList>
    </citation>
    <scope>NUCLEOTIDE SEQUENCE [LARGE SCALE GENOMIC DNA]</scope>
    <source>
        <strain evidence="10 11">UWC36</strain>
    </source>
</reference>
<dbReference type="InterPro" id="IPR006665">
    <property type="entry name" value="OmpA-like"/>
</dbReference>
<evidence type="ECO:0000256" key="2">
    <source>
        <dbReference type="ARBA" id="ARBA00008914"/>
    </source>
</evidence>
<comment type="subcellular location">
    <subcellularLocation>
        <location evidence="1">Cell membrane</location>
        <topology evidence="1">Single-pass membrane protein</topology>
    </subcellularLocation>
</comment>
<organism evidence="10 11">
    <name type="scientific">Candidatus Jidaibacter acanthamoebae</name>
    <dbReference type="NCBI Taxonomy" id="86105"/>
    <lineage>
        <taxon>Bacteria</taxon>
        <taxon>Pseudomonadati</taxon>
        <taxon>Pseudomonadota</taxon>
        <taxon>Alphaproteobacteria</taxon>
        <taxon>Rickettsiales</taxon>
        <taxon>Candidatus Midichloriaceae</taxon>
        <taxon>Candidatus Jidaibacter</taxon>
    </lineage>
</organism>
<accession>A0A0C1MX97</accession>
<evidence type="ECO:0000259" key="9">
    <source>
        <dbReference type="PROSITE" id="PS51123"/>
    </source>
</evidence>
<dbReference type="InterPro" id="IPR025713">
    <property type="entry name" value="MotB-like_N_dom"/>
</dbReference>
<name>A0A0C1MX97_9RICK</name>
<evidence type="ECO:0000256" key="1">
    <source>
        <dbReference type="ARBA" id="ARBA00004162"/>
    </source>
</evidence>
<dbReference type="CDD" id="cd07185">
    <property type="entry name" value="OmpA_C-like"/>
    <property type="match status" value="1"/>
</dbReference>
<evidence type="ECO:0000256" key="7">
    <source>
        <dbReference type="PROSITE-ProRule" id="PRU00473"/>
    </source>
</evidence>
<keyword evidence="6 7" id="KW-0472">Membrane</keyword>
<dbReference type="Gene3D" id="3.30.1330.60">
    <property type="entry name" value="OmpA-like domain"/>
    <property type="match status" value="1"/>
</dbReference>
<dbReference type="PANTHER" id="PTHR30329">
    <property type="entry name" value="STATOR ELEMENT OF FLAGELLAR MOTOR COMPLEX"/>
    <property type="match status" value="1"/>
</dbReference>
<dbReference type="GO" id="GO:0005886">
    <property type="term" value="C:plasma membrane"/>
    <property type="evidence" value="ECO:0007669"/>
    <property type="project" value="UniProtKB-SubCell"/>
</dbReference>
<dbReference type="PROSITE" id="PS51123">
    <property type="entry name" value="OMPA_2"/>
    <property type="match status" value="1"/>
</dbReference>
<comment type="similarity">
    <text evidence="2">Belongs to the MotB family.</text>
</comment>
<keyword evidence="3" id="KW-1003">Cell membrane</keyword>
<keyword evidence="4 8" id="KW-0812">Transmembrane</keyword>
<dbReference type="SUPFAM" id="SSF103088">
    <property type="entry name" value="OmpA-like"/>
    <property type="match status" value="1"/>
</dbReference>
<evidence type="ECO:0000313" key="10">
    <source>
        <dbReference type="EMBL" id="KIE04491.1"/>
    </source>
</evidence>
<keyword evidence="10" id="KW-0969">Cilium</keyword>
<dbReference type="PATRIC" id="fig|86105.3.peg.1667"/>
<keyword evidence="5 8" id="KW-1133">Transmembrane helix</keyword>
<sequence length="322" mass="36024">MGMQEKDKDKDKEKEETKKAPIIIKKVFAAHHGHHSGAWKVAYADFVTAMMAFFLLMWLLNAVPTEKLKGIAEYFDPTIGISGQLGEGFKGGFSSAAQKEGLKEEDKTQGFKYGVKSVGDIVTVKKIGTEANLEEQENQRYELVEGELNKLIEKDKSLQDYKNSLQLVITPEGLEIRIFGQDKHPMFKPGSAELTAFTEVILFKIAKLIQFTPNFLQLSGFTDRTVNDTNGVYTNWELSADRANAARRYLVQSGVPSEQIGRVIGKADTDPADPNNPYAEKNRRITITLLRNSIMPYNKISAPKDLIGTPSRNDFDESARVK</sequence>
<keyword evidence="11" id="KW-1185">Reference proteome</keyword>
<dbReference type="STRING" id="86105.NF27_HQ00290"/>
<dbReference type="InterPro" id="IPR036737">
    <property type="entry name" value="OmpA-like_sf"/>
</dbReference>